<reference evidence="1" key="1">
    <citation type="submission" date="2022-02" db="EMBL/GenBank/DDBJ databases">
        <title>Plant Genome Project.</title>
        <authorList>
            <person name="Zhang R.-G."/>
        </authorList>
    </citation>
    <scope>NUCLEOTIDE SEQUENCE</scope>
    <source>
        <strain evidence="1">AT1</strain>
    </source>
</reference>
<gene>
    <name evidence="1" type="ORF">RHMOL_Rhmol10G0204600</name>
</gene>
<organism evidence="1 2">
    <name type="scientific">Rhododendron molle</name>
    <name type="common">Chinese azalea</name>
    <name type="synonym">Azalea mollis</name>
    <dbReference type="NCBI Taxonomy" id="49168"/>
    <lineage>
        <taxon>Eukaryota</taxon>
        <taxon>Viridiplantae</taxon>
        <taxon>Streptophyta</taxon>
        <taxon>Embryophyta</taxon>
        <taxon>Tracheophyta</taxon>
        <taxon>Spermatophyta</taxon>
        <taxon>Magnoliopsida</taxon>
        <taxon>eudicotyledons</taxon>
        <taxon>Gunneridae</taxon>
        <taxon>Pentapetalae</taxon>
        <taxon>asterids</taxon>
        <taxon>Ericales</taxon>
        <taxon>Ericaceae</taxon>
        <taxon>Ericoideae</taxon>
        <taxon>Rhodoreae</taxon>
        <taxon>Rhododendron</taxon>
    </lineage>
</organism>
<sequence length="225" mass="25422">MVLNPSAARRITRSQQYEACYSNEEMEDEADNYIFGTQEQQQDIIAEELQNAIREGITMGIKFDDMGDYELCAPFLDKGTGFSRTIQSVTALKKSSERRRNGRTEQQSKDSSKTEQQQRNSSVAIVTEQFSSAAKQNRSAANCCDYSHGITAATEQNRAIIRHTTEQQNRTEKSRTKTAEQNRTEQSCQIAEQNSKTELLYGTQQNSSSSRRIQHLNKADGIVKS</sequence>
<dbReference type="EMBL" id="CM046397">
    <property type="protein sequence ID" value="KAI8535826.1"/>
    <property type="molecule type" value="Genomic_DNA"/>
</dbReference>
<comment type="caution">
    <text evidence="1">The sequence shown here is derived from an EMBL/GenBank/DDBJ whole genome shotgun (WGS) entry which is preliminary data.</text>
</comment>
<dbReference type="Proteomes" id="UP001062846">
    <property type="component" value="Chromosome 10"/>
</dbReference>
<evidence type="ECO:0000313" key="2">
    <source>
        <dbReference type="Proteomes" id="UP001062846"/>
    </source>
</evidence>
<keyword evidence="2" id="KW-1185">Reference proteome</keyword>
<protein>
    <submittedName>
        <fullName evidence="1">Uncharacterized protein</fullName>
    </submittedName>
</protein>
<accession>A0ACC0M487</accession>
<name>A0ACC0M487_RHOML</name>
<proteinExistence type="predicted"/>
<evidence type="ECO:0000313" key="1">
    <source>
        <dbReference type="EMBL" id="KAI8535826.1"/>
    </source>
</evidence>